<feature type="region of interest" description="Disordered" evidence="1">
    <location>
        <begin position="74"/>
        <end position="98"/>
    </location>
</feature>
<reference evidence="2" key="2">
    <citation type="journal article" date="2015" name="Fish Shellfish Immunol.">
        <title>Early steps in the European eel (Anguilla anguilla)-Vibrio vulnificus interaction in the gills: Role of the RtxA13 toxin.</title>
        <authorList>
            <person name="Callol A."/>
            <person name="Pajuelo D."/>
            <person name="Ebbesson L."/>
            <person name="Teles M."/>
            <person name="MacKenzie S."/>
            <person name="Amaro C."/>
        </authorList>
    </citation>
    <scope>NUCLEOTIDE SEQUENCE</scope>
</reference>
<evidence type="ECO:0000256" key="1">
    <source>
        <dbReference type="SAM" id="MobiDB-lite"/>
    </source>
</evidence>
<organism evidence="2">
    <name type="scientific">Anguilla anguilla</name>
    <name type="common">European freshwater eel</name>
    <name type="synonym">Muraena anguilla</name>
    <dbReference type="NCBI Taxonomy" id="7936"/>
    <lineage>
        <taxon>Eukaryota</taxon>
        <taxon>Metazoa</taxon>
        <taxon>Chordata</taxon>
        <taxon>Craniata</taxon>
        <taxon>Vertebrata</taxon>
        <taxon>Euteleostomi</taxon>
        <taxon>Actinopterygii</taxon>
        <taxon>Neopterygii</taxon>
        <taxon>Teleostei</taxon>
        <taxon>Anguilliformes</taxon>
        <taxon>Anguillidae</taxon>
        <taxon>Anguilla</taxon>
    </lineage>
</organism>
<evidence type="ECO:0000313" key="2">
    <source>
        <dbReference type="EMBL" id="JAH28174.1"/>
    </source>
</evidence>
<feature type="compositionally biased region" description="Basic and acidic residues" evidence="1">
    <location>
        <begin position="86"/>
        <end position="98"/>
    </location>
</feature>
<sequence>MDTTLEQLALVNGILKPTISNKIEVLKEKFKEMKASAIVANEKSELAAAVNGGVREENPANGVEVAGEDALNEGLEDQVSEASAENEEKAKAECYKRK</sequence>
<protein>
    <submittedName>
        <fullName evidence="2">Uncharacterized protein</fullName>
    </submittedName>
</protein>
<dbReference type="EMBL" id="GBXM01080403">
    <property type="protein sequence ID" value="JAH28174.1"/>
    <property type="molecule type" value="Transcribed_RNA"/>
</dbReference>
<reference evidence="2" key="1">
    <citation type="submission" date="2014-11" db="EMBL/GenBank/DDBJ databases">
        <authorList>
            <person name="Amaro Gonzalez C."/>
        </authorList>
    </citation>
    <scope>NUCLEOTIDE SEQUENCE</scope>
</reference>
<accession>A0A0E9RGE5</accession>
<dbReference type="AlphaFoldDB" id="A0A0E9RGE5"/>
<proteinExistence type="predicted"/>
<name>A0A0E9RGE5_ANGAN</name>